<protein>
    <recommendedName>
        <fullName evidence="1">Rhodanese domain-containing protein</fullName>
    </recommendedName>
</protein>
<evidence type="ECO:0000313" key="3">
    <source>
        <dbReference type="Proteomes" id="UP001165069"/>
    </source>
</evidence>
<organism evidence="2 3">
    <name type="scientific">Geothrix limicola</name>
    <dbReference type="NCBI Taxonomy" id="2927978"/>
    <lineage>
        <taxon>Bacteria</taxon>
        <taxon>Pseudomonadati</taxon>
        <taxon>Acidobacteriota</taxon>
        <taxon>Holophagae</taxon>
        <taxon>Holophagales</taxon>
        <taxon>Holophagaceae</taxon>
        <taxon>Geothrix</taxon>
    </lineage>
</organism>
<dbReference type="InterPro" id="IPR001763">
    <property type="entry name" value="Rhodanese-like_dom"/>
</dbReference>
<dbReference type="PROSITE" id="PS50206">
    <property type="entry name" value="RHODANESE_3"/>
    <property type="match status" value="1"/>
</dbReference>
<dbReference type="Proteomes" id="UP001165069">
    <property type="component" value="Unassembled WGS sequence"/>
</dbReference>
<comment type="caution">
    <text evidence="2">The sequence shown here is derived from an EMBL/GenBank/DDBJ whole genome shotgun (WGS) entry which is preliminary data.</text>
</comment>
<dbReference type="Gene3D" id="3.40.250.10">
    <property type="entry name" value="Rhodanese-like domain"/>
    <property type="match status" value="1"/>
</dbReference>
<dbReference type="SMART" id="SM00450">
    <property type="entry name" value="RHOD"/>
    <property type="match status" value="1"/>
</dbReference>
<feature type="domain" description="Rhodanese" evidence="1">
    <location>
        <begin position="26"/>
        <end position="116"/>
    </location>
</feature>
<keyword evidence="3" id="KW-1185">Reference proteome</keyword>
<dbReference type="InterPro" id="IPR050229">
    <property type="entry name" value="GlpE_sulfurtransferase"/>
</dbReference>
<name>A0ABQ5QID9_9BACT</name>
<reference evidence="2 3" key="1">
    <citation type="journal article" date="2023" name="Antonie Van Leeuwenhoek">
        <title>Mesoterricola silvestris gen. nov., sp. nov., Mesoterricola sediminis sp. nov., Geothrix oryzae sp. nov., Geothrix edaphica sp. nov., Geothrix rubra sp. nov., and Geothrix limicola sp. nov., six novel members of Acidobacteriota isolated from soils.</title>
        <authorList>
            <person name="Itoh H."/>
            <person name="Sugisawa Y."/>
            <person name="Mise K."/>
            <person name="Xu Z."/>
            <person name="Kuniyasu M."/>
            <person name="Ushijima N."/>
            <person name="Kawano K."/>
            <person name="Kobayashi E."/>
            <person name="Shiratori Y."/>
            <person name="Masuda Y."/>
            <person name="Senoo K."/>
        </authorList>
    </citation>
    <scope>NUCLEOTIDE SEQUENCE [LARGE SCALE GENOMIC DNA]</scope>
    <source>
        <strain evidence="2 3">Red804</strain>
    </source>
</reference>
<accession>A0ABQ5QID9</accession>
<sequence length="147" mass="16277">MDVFEGRGMLIQGLRFLSPKEALETLREGAVLLDLRSNELMEMKAFQVPETVHVPHRDLEELWSHLPADRPLLLADSSGVYLREAAHLLLAHGFTQIACLNGGMLAWDQAGLPVATDAEALLHGECPCVLRPRKKRPSDEPAHRGTP</sequence>
<dbReference type="CDD" id="cd00158">
    <property type="entry name" value="RHOD"/>
    <property type="match status" value="1"/>
</dbReference>
<dbReference type="PANTHER" id="PTHR43031:SF16">
    <property type="entry name" value="OXIDOREDUCTASE"/>
    <property type="match status" value="1"/>
</dbReference>
<proteinExistence type="predicted"/>
<gene>
    <name evidence="2" type="ORF">GETHLI_28450</name>
</gene>
<dbReference type="EMBL" id="BSDE01000006">
    <property type="protein sequence ID" value="GLH74343.1"/>
    <property type="molecule type" value="Genomic_DNA"/>
</dbReference>
<dbReference type="SUPFAM" id="SSF52821">
    <property type="entry name" value="Rhodanese/Cell cycle control phosphatase"/>
    <property type="match status" value="1"/>
</dbReference>
<dbReference type="InterPro" id="IPR036873">
    <property type="entry name" value="Rhodanese-like_dom_sf"/>
</dbReference>
<evidence type="ECO:0000313" key="2">
    <source>
        <dbReference type="EMBL" id="GLH74343.1"/>
    </source>
</evidence>
<evidence type="ECO:0000259" key="1">
    <source>
        <dbReference type="PROSITE" id="PS50206"/>
    </source>
</evidence>
<dbReference type="Pfam" id="PF00581">
    <property type="entry name" value="Rhodanese"/>
    <property type="match status" value="1"/>
</dbReference>
<dbReference type="PANTHER" id="PTHR43031">
    <property type="entry name" value="FAD-DEPENDENT OXIDOREDUCTASE"/>
    <property type="match status" value="1"/>
</dbReference>